<dbReference type="InterPro" id="IPR001387">
    <property type="entry name" value="Cro/C1-type_HTH"/>
</dbReference>
<feature type="domain" description="HTH cro/C1-type" evidence="1">
    <location>
        <begin position="15"/>
        <end position="64"/>
    </location>
</feature>
<dbReference type="RefSeq" id="WP_104871540.1">
    <property type="nucleotide sequence ID" value="NZ_PUAP01000021.1"/>
</dbReference>
<organism evidence="2 3">
    <name type="scientific">Enterococcus mundtii</name>
    <dbReference type="NCBI Taxonomy" id="53346"/>
    <lineage>
        <taxon>Bacteria</taxon>
        <taxon>Bacillati</taxon>
        <taxon>Bacillota</taxon>
        <taxon>Bacilli</taxon>
        <taxon>Lactobacillales</taxon>
        <taxon>Enterococcaceae</taxon>
        <taxon>Enterococcus</taxon>
    </lineage>
</organism>
<sequence length="77" mass="9057">MNWFEQYKQDFGFKSNYQLSKKTGITASSFTRLNQSEDWNSVKFGTMILLAKAVDVTLDEFVKYLQTKKRVFFQLNG</sequence>
<dbReference type="EMBL" id="PUAP01000021">
    <property type="protein sequence ID" value="PQF23585.1"/>
    <property type="molecule type" value="Genomic_DNA"/>
</dbReference>
<gene>
    <name evidence="2" type="ORF">CUS89_06700</name>
</gene>
<protein>
    <submittedName>
        <fullName evidence="2">XRE family transcriptional regulator</fullName>
    </submittedName>
</protein>
<accession>A0A2S7RUT0</accession>
<evidence type="ECO:0000313" key="3">
    <source>
        <dbReference type="Proteomes" id="UP000237934"/>
    </source>
</evidence>
<reference evidence="2 3" key="1">
    <citation type="journal article" date="2018" name="Pathog. Dis.">
        <title>Whole-genome sequencing based characterization of antimicrobial resistance in Enterococcus.</title>
        <authorList>
            <person name="Tyson G."/>
        </authorList>
    </citation>
    <scope>NUCLEOTIDE SEQUENCE [LARGE SCALE GENOMIC DNA]</scope>
    <source>
        <strain evidence="2 3">CVM N55263</strain>
    </source>
</reference>
<dbReference type="Proteomes" id="UP000237934">
    <property type="component" value="Unassembled WGS sequence"/>
</dbReference>
<evidence type="ECO:0000259" key="1">
    <source>
        <dbReference type="Pfam" id="PF13443"/>
    </source>
</evidence>
<dbReference type="Pfam" id="PF13443">
    <property type="entry name" value="HTH_26"/>
    <property type="match status" value="1"/>
</dbReference>
<proteinExistence type="predicted"/>
<comment type="caution">
    <text evidence="2">The sequence shown here is derived from an EMBL/GenBank/DDBJ whole genome shotgun (WGS) entry which is preliminary data.</text>
</comment>
<name>A0A2S7RUT0_ENTMU</name>
<dbReference type="AlphaFoldDB" id="A0A2S7RUT0"/>
<evidence type="ECO:0000313" key="2">
    <source>
        <dbReference type="EMBL" id="PQF23585.1"/>
    </source>
</evidence>